<name>A0A1B1N9I4_9MICO</name>
<feature type="domain" description="Helicase ATP-binding" evidence="2">
    <location>
        <begin position="456"/>
        <end position="616"/>
    </location>
</feature>
<dbReference type="PANTHER" id="PTHR10799">
    <property type="entry name" value="SNF2/RAD54 HELICASE FAMILY"/>
    <property type="match status" value="1"/>
</dbReference>
<reference evidence="4 5" key="1">
    <citation type="submission" date="2016-03" db="EMBL/GenBank/DDBJ databases">
        <title>Shallow-sea hydrothermal system.</title>
        <authorList>
            <person name="Tang K."/>
        </authorList>
    </citation>
    <scope>NUCLEOTIDE SEQUENCE [LARGE SCALE GENOMIC DNA]</scope>
    <source>
        <strain evidence="4 5">JLT9</strain>
    </source>
</reference>
<evidence type="ECO:0000313" key="5">
    <source>
        <dbReference type="Proteomes" id="UP000092482"/>
    </source>
</evidence>
<dbReference type="STRING" id="1758689.SGUI_0682"/>
<dbReference type="InterPro" id="IPR038718">
    <property type="entry name" value="SNF2-like_sf"/>
</dbReference>
<dbReference type="EMBL" id="CP014989">
    <property type="protein sequence ID" value="ANS78078.1"/>
    <property type="molecule type" value="Genomic_DNA"/>
</dbReference>
<dbReference type="PROSITE" id="PS51192">
    <property type="entry name" value="HELICASE_ATP_BIND_1"/>
    <property type="match status" value="1"/>
</dbReference>
<dbReference type="Pfam" id="PF00176">
    <property type="entry name" value="SNF2-rel_dom"/>
    <property type="match status" value="1"/>
</dbReference>
<keyword evidence="4" id="KW-0067">ATP-binding</keyword>
<organism evidence="4 5">
    <name type="scientific">Serinicoccus hydrothermalis</name>
    <dbReference type="NCBI Taxonomy" id="1758689"/>
    <lineage>
        <taxon>Bacteria</taxon>
        <taxon>Bacillati</taxon>
        <taxon>Actinomycetota</taxon>
        <taxon>Actinomycetes</taxon>
        <taxon>Micrococcales</taxon>
        <taxon>Ornithinimicrobiaceae</taxon>
        <taxon>Serinicoccus</taxon>
    </lineage>
</organism>
<dbReference type="Pfam" id="PF00271">
    <property type="entry name" value="Helicase_C"/>
    <property type="match status" value="1"/>
</dbReference>
<dbReference type="InterPro" id="IPR001650">
    <property type="entry name" value="Helicase_C-like"/>
</dbReference>
<feature type="domain" description="Helicase C-terminal" evidence="3">
    <location>
        <begin position="693"/>
        <end position="859"/>
    </location>
</feature>
<dbReference type="Gene3D" id="3.40.50.10810">
    <property type="entry name" value="Tandem AAA-ATPase domain"/>
    <property type="match status" value="1"/>
</dbReference>
<dbReference type="CDD" id="cd17919">
    <property type="entry name" value="DEXHc_Snf"/>
    <property type="match status" value="1"/>
</dbReference>
<evidence type="ECO:0000256" key="1">
    <source>
        <dbReference type="ARBA" id="ARBA00022801"/>
    </source>
</evidence>
<dbReference type="AlphaFoldDB" id="A0A1B1N9I4"/>
<dbReference type="Pfam" id="PF14520">
    <property type="entry name" value="HHH_5"/>
    <property type="match status" value="1"/>
</dbReference>
<dbReference type="PATRIC" id="fig|1758689.4.peg.715"/>
<evidence type="ECO:0000259" key="3">
    <source>
        <dbReference type="PROSITE" id="PS51194"/>
    </source>
</evidence>
<dbReference type="InterPro" id="IPR014001">
    <property type="entry name" value="Helicase_ATP-bd"/>
</dbReference>
<evidence type="ECO:0000313" key="4">
    <source>
        <dbReference type="EMBL" id="ANS78078.1"/>
    </source>
</evidence>
<dbReference type="InterPro" id="IPR027417">
    <property type="entry name" value="P-loop_NTPase"/>
</dbReference>
<dbReference type="SUPFAM" id="SSF52540">
    <property type="entry name" value="P-loop containing nucleoside triphosphate hydrolases"/>
    <property type="match status" value="2"/>
</dbReference>
<dbReference type="CDD" id="cd18793">
    <property type="entry name" value="SF2_C_SNF"/>
    <property type="match status" value="1"/>
</dbReference>
<dbReference type="InterPro" id="IPR000330">
    <property type="entry name" value="SNF2_N"/>
</dbReference>
<sequence>MDVAAGPLRGEPLREAIEAGRDLAAVAGRVRSHRAALRADADRAASSLRARSAIVRALGAGTWRVLPLSRGDDVLLGHLGAWASAPEVDPAGESLLHRLDTELPARGDLAERLLGLRRLVLFGRRREEAERAATWLLEQRRGWGGGMRSWLDRLDARTREPVLPLPVTSALHAGVGLTDALDLEGSHREVLPARAVAGLAELVPPLAGVISSAAQARDRAEAAGEAAKDSQVAALLAQMPVDRLREATAERLRVGALEEAGVRTVQQVVEHADLAAVPGVGPVTAQRMLGAAHTLRALAHESTTLRLDPDDRTPQATELLVRLHTWEVLRQAARADDVVGHALSLQPLAERLGPDATHLAVVGDAPVVELLGIVEPVLEHARELRAAVDGVAAADPWEDFTDRPALYFALLSELGLVEETGTYGDVPDDVVEATRAQDLDDSLLRVSLRGYQSFAARFALVQRKVVIGDEMGLGKTIEALAVLAHRAAEGGRWFLVVAPAAVVSNWVREIAGKTDLTPRRLHGAAREEELARWRREGGVAVTSYGTLGALAEGLEGFELDGLVVDEAHYVKNPRALRSRRVGALVRRTQQVLLLTGTPLENSLGDFTTLIGYLQPELLEGMGDSPLEFRRRVAPVYLRRNTEDVLVELPELVEVEEWLELSAADEQAYLEAVGSGNFMAMRRAAFESGMASAKLAHLLEFVAEAEANGRRVLVFSYFRDVLARVAESLPGLVFGPLTGSVPPAERQQVVDDFSAAPGGAVLVAQIQAVGVGLNIQAASVVVICEPQLKPTTEWQAIARARRMGQLHSVQVHRLLTEDSVDERLVELLGAKSRAFDAFARVSETAKSAPEAHDLSEADLAREVIAAERARLFPEGTDAPG</sequence>
<dbReference type="GO" id="GO:0016787">
    <property type="term" value="F:hydrolase activity"/>
    <property type="evidence" value="ECO:0007669"/>
    <property type="project" value="UniProtKB-KW"/>
</dbReference>
<dbReference type="GO" id="GO:0004386">
    <property type="term" value="F:helicase activity"/>
    <property type="evidence" value="ECO:0007669"/>
    <property type="project" value="UniProtKB-KW"/>
</dbReference>
<protein>
    <submittedName>
        <fullName evidence="4">Superfamily II DNA/RNA helicase, SNF2 family</fullName>
    </submittedName>
</protein>
<proteinExistence type="predicted"/>
<accession>A0A1B1N9I4</accession>
<dbReference type="PROSITE" id="PS51194">
    <property type="entry name" value="HELICASE_CTER"/>
    <property type="match status" value="1"/>
</dbReference>
<dbReference type="Gene3D" id="3.40.50.300">
    <property type="entry name" value="P-loop containing nucleotide triphosphate hydrolases"/>
    <property type="match status" value="1"/>
</dbReference>
<dbReference type="SMART" id="SM00490">
    <property type="entry name" value="HELICc"/>
    <property type="match status" value="1"/>
</dbReference>
<dbReference type="KEGG" id="serj:SGUI_0682"/>
<keyword evidence="1" id="KW-0378">Hydrolase</keyword>
<dbReference type="InterPro" id="IPR049730">
    <property type="entry name" value="SNF2/RAD54-like_C"/>
</dbReference>
<keyword evidence="4" id="KW-0547">Nucleotide-binding</keyword>
<dbReference type="GO" id="GO:0005524">
    <property type="term" value="F:ATP binding"/>
    <property type="evidence" value="ECO:0007669"/>
    <property type="project" value="InterPro"/>
</dbReference>
<dbReference type="SMART" id="SM00487">
    <property type="entry name" value="DEXDc"/>
    <property type="match status" value="1"/>
</dbReference>
<keyword evidence="5" id="KW-1185">Reference proteome</keyword>
<gene>
    <name evidence="4" type="ORF">SGUI_0682</name>
</gene>
<dbReference type="Proteomes" id="UP000092482">
    <property type="component" value="Chromosome"/>
</dbReference>
<evidence type="ECO:0000259" key="2">
    <source>
        <dbReference type="PROSITE" id="PS51192"/>
    </source>
</evidence>
<keyword evidence="4" id="KW-0347">Helicase</keyword>